<dbReference type="Pfam" id="PF18096">
    <property type="entry name" value="Thump_like"/>
    <property type="match status" value="1"/>
</dbReference>
<dbReference type="EMBL" id="JADOUE010000001">
    <property type="protein sequence ID" value="MBG6121388.1"/>
    <property type="molecule type" value="Genomic_DNA"/>
</dbReference>
<evidence type="ECO:0000259" key="2">
    <source>
        <dbReference type="Pfam" id="PF18096"/>
    </source>
</evidence>
<feature type="region of interest" description="Disordered" evidence="1">
    <location>
        <begin position="64"/>
        <end position="94"/>
    </location>
</feature>
<organism evidence="3 4">
    <name type="scientific">Corynebacterium aquatimens</name>
    <dbReference type="NCBI Taxonomy" id="1190508"/>
    <lineage>
        <taxon>Bacteria</taxon>
        <taxon>Bacillati</taxon>
        <taxon>Actinomycetota</taxon>
        <taxon>Actinomycetes</taxon>
        <taxon>Mycobacteriales</taxon>
        <taxon>Corynebacteriaceae</taxon>
        <taxon>Corynebacterium</taxon>
    </lineage>
</organism>
<evidence type="ECO:0000256" key="1">
    <source>
        <dbReference type="SAM" id="MobiDB-lite"/>
    </source>
</evidence>
<evidence type="ECO:0000313" key="3">
    <source>
        <dbReference type="EMBL" id="MBG6121388.1"/>
    </source>
</evidence>
<proteinExistence type="predicted"/>
<dbReference type="InterPro" id="IPR029063">
    <property type="entry name" value="SAM-dependent_MTases_sf"/>
</dbReference>
<dbReference type="Proteomes" id="UP000658613">
    <property type="component" value="Unassembled WGS sequence"/>
</dbReference>
<dbReference type="AlphaFoldDB" id="A0A931DZ72"/>
<accession>A0A931DZ72</accession>
<dbReference type="Gene3D" id="3.40.50.150">
    <property type="entry name" value="Vaccinia Virus protein VP39"/>
    <property type="match status" value="1"/>
</dbReference>
<dbReference type="InterPro" id="IPR041497">
    <property type="entry name" value="Thump-like"/>
</dbReference>
<sequence length="444" mass="46783">MSFTPDDVRFLATHLDAIDEVTPELGLTKASAFSDHAHLSERFGDRARAVAELITARQRAAAKFPSVRTEPGASQPARSQPGWLMDSDSAQQATPHPVAQVRAGHLHAAGIELVHDVTCSIASEAPAMLELGMSYLGSDLDFSRLLMARHNVELFLNELADADAAPPDAAPRAWLARADALAPIMAPVSAPALAPASSRHRPTHTAIVADPARRADGRRITDPAKLIPPLPDLIAAHPGAHMSVKCAPGIDYSGWDGLVSVVSVDGGVKEACLYTPGLSDARREAVVIRTATDAGTDAGAGTAGAAFVAERVRDGDGGEVGVDKHGAFIVEPDGAVIRAGLVQQWAARHGLWMLDPRIAFLTGDAIPAGWSGFRVRERVPLKKLKAALAAHDAGAVEILVRGVNVDPDALRKKMKLRGDASRAVVIAREGTMAVAYVCDARERG</sequence>
<keyword evidence="4" id="KW-1185">Reference proteome</keyword>
<evidence type="ECO:0000313" key="4">
    <source>
        <dbReference type="Proteomes" id="UP000658613"/>
    </source>
</evidence>
<name>A0A931DZ72_9CORY</name>
<reference evidence="3" key="1">
    <citation type="submission" date="2020-11" db="EMBL/GenBank/DDBJ databases">
        <title>Sequencing the genomes of 1000 actinobacteria strains.</title>
        <authorList>
            <person name="Klenk H.-P."/>
        </authorList>
    </citation>
    <scope>NUCLEOTIDE SEQUENCE</scope>
    <source>
        <strain evidence="3">DSM 45632</strain>
    </source>
</reference>
<feature type="domain" description="THUMP-like" evidence="2">
    <location>
        <begin position="372"/>
        <end position="439"/>
    </location>
</feature>
<dbReference type="RefSeq" id="WP_196823957.1">
    <property type="nucleotide sequence ID" value="NZ_CP046980.1"/>
</dbReference>
<protein>
    <recommendedName>
        <fullName evidence="2">THUMP-like domain-containing protein</fullName>
    </recommendedName>
</protein>
<gene>
    <name evidence="3" type="ORF">IW254_000357</name>
</gene>
<comment type="caution">
    <text evidence="3">The sequence shown here is derived from an EMBL/GenBank/DDBJ whole genome shotgun (WGS) entry which is preliminary data.</text>
</comment>